<comment type="caution">
    <text evidence="1">The sequence shown here is derived from an EMBL/GenBank/DDBJ whole genome shotgun (WGS) entry which is preliminary data.</text>
</comment>
<evidence type="ECO:0008006" key="3">
    <source>
        <dbReference type="Google" id="ProtNLM"/>
    </source>
</evidence>
<dbReference type="EMBL" id="JAHUTI010053987">
    <property type="protein sequence ID" value="MED6249947.1"/>
    <property type="molecule type" value="Genomic_DNA"/>
</dbReference>
<accession>A0ABU7BH22</accession>
<dbReference type="Proteomes" id="UP001345963">
    <property type="component" value="Unassembled WGS sequence"/>
</dbReference>
<feature type="non-terminal residue" evidence="1">
    <location>
        <position position="148"/>
    </location>
</feature>
<reference evidence="1 2" key="1">
    <citation type="submission" date="2021-07" db="EMBL/GenBank/DDBJ databases">
        <authorList>
            <person name="Palmer J.M."/>
        </authorList>
    </citation>
    <scope>NUCLEOTIDE SEQUENCE [LARGE SCALE GENOMIC DNA]</scope>
    <source>
        <strain evidence="1 2">AT_MEX2019</strain>
        <tissue evidence="1">Muscle</tissue>
    </source>
</reference>
<keyword evidence="2" id="KW-1185">Reference proteome</keyword>
<organism evidence="1 2">
    <name type="scientific">Ataeniobius toweri</name>
    <dbReference type="NCBI Taxonomy" id="208326"/>
    <lineage>
        <taxon>Eukaryota</taxon>
        <taxon>Metazoa</taxon>
        <taxon>Chordata</taxon>
        <taxon>Craniata</taxon>
        <taxon>Vertebrata</taxon>
        <taxon>Euteleostomi</taxon>
        <taxon>Actinopterygii</taxon>
        <taxon>Neopterygii</taxon>
        <taxon>Teleostei</taxon>
        <taxon>Neoteleostei</taxon>
        <taxon>Acanthomorphata</taxon>
        <taxon>Ovalentaria</taxon>
        <taxon>Atherinomorphae</taxon>
        <taxon>Cyprinodontiformes</taxon>
        <taxon>Goodeidae</taxon>
        <taxon>Ataeniobius</taxon>
    </lineage>
</organism>
<evidence type="ECO:0000313" key="1">
    <source>
        <dbReference type="EMBL" id="MED6249947.1"/>
    </source>
</evidence>
<proteinExistence type="predicted"/>
<sequence>MCMMCLCACVNKVVIISYVNVFGLKFPGMMSDVTCFFQHGALGLMFNKHVLQSSCCWRLEHSALMTRLHRCWSAGVQLHILGPEGNNWIGVMMPAHWSFLRPKFKVCPGLWILPENQSWLPHKCSCSVGEHVAVYQYIKCREINHVAV</sequence>
<gene>
    <name evidence="1" type="ORF">ATANTOWER_022176</name>
</gene>
<name>A0ABU7BH22_9TELE</name>
<evidence type="ECO:0000313" key="2">
    <source>
        <dbReference type="Proteomes" id="UP001345963"/>
    </source>
</evidence>
<protein>
    <recommendedName>
        <fullName evidence="3">Secreted protein</fullName>
    </recommendedName>
</protein>